<dbReference type="Proteomes" id="UP000615446">
    <property type="component" value="Unassembled WGS sequence"/>
</dbReference>
<evidence type="ECO:0000313" key="1">
    <source>
        <dbReference type="EMBL" id="GBC05492.1"/>
    </source>
</evidence>
<sequence>MSSRQRITQWKVTKEAYNKHINKEVLVWKKQIEREAREMGIKSNYIEIRCSQIHDLCQHLDYVYKIYSQASIPSKRLNKATDRIRPYNQFIQSYHYEEDETPDDCKSVKAH</sequence>
<comment type="caution">
    <text evidence="1">The sequence shown here is derived from an EMBL/GenBank/DDBJ whole genome shotgun (WGS) entry which is preliminary data.</text>
</comment>
<organism evidence="1 3">
    <name type="scientific">Rhizophagus clarus</name>
    <dbReference type="NCBI Taxonomy" id="94130"/>
    <lineage>
        <taxon>Eukaryota</taxon>
        <taxon>Fungi</taxon>
        <taxon>Fungi incertae sedis</taxon>
        <taxon>Mucoromycota</taxon>
        <taxon>Glomeromycotina</taxon>
        <taxon>Glomeromycetes</taxon>
        <taxon>Glomerales</taxon>
        <taxon>Glomeraceae</taxon>
        <taxon>Rhizophagus</taxon>
    </lineage>
</organism>
<dbReference type="EMBL" id="BEXD01004010">
    <property type="protein sequence ID" value="GBC05492.1"/>
    <property type="molecule type" value="Genomic_DNA"/>
</dbReference>
<evidence type="ECO:0000313" key="3">
    <source>
        <dbReference type="Proteomes" id="UP000247702"/>
    </source>
</evidence>
<keyword evidence="3" id="KW-1185">Reference proteome</keyword>
<protein>
    <submittedName>
        <fullName evidence="1">Uncharacterized protein</fullName>
    </submittedName>
</protein>
<dbReference type="Proteomes" id="UP000247702">
    <property type="component" value="Unassembled WGS sequence"/>
</dbReference>
<dbReference type="AlphaFoldDB" id="A0A2Z6S9A7"/>
<gene>
    <name evidence="2" type="ORF">RCL2_002397800</name>
    <name evidence="1" type="ORF">RclHR1_06250014</name>
</gene>
<accession>A0A2Z6S9A7</accession>
<reference evidence="1 3" key="1">
    <citation type="submission" date="2017-11" db="EMBL/GenBank/DDBJ databases">
        <title>The genome of Rhizophagus clarus HR1 reveals common genetic basis of auxotrophy among arbuscular mycorrhizal fungi.</title>
        <authorList>
            <person name="Kobayashi Y."/>
        </authorList>
    </citation>
    <scope>NUCLEOTIDE SEQUENCE [LARGE SCALE GENOMIC DNA]</scope>
    <source>
        <strain evidence="1 3">HR1</strain>
    </source>
</reference>
<proteinExistence type="predicted"/>
<reference evidence="2" key="2">
    <citation type="submission" date="2019-10" db="EMBL/GenBank/DDBJ databases">
        <title>Conservation and host-specific expression of non-tandemly repeated heterogenous ribosome RNA gene in arbuscular mycorrhizal fungi.</title>
        <authorList>
            <person name="Maeda T."/>
            <person name="Kobayashi Y."/>
            <person name="Nakagawa T."/>
            <person name="Ezawa T."/>
            <person name="Yamaguchi K."/>
            <person name="Bino T."/>
            <person name="Nishimoto Y."/>
            <person name="Shigenobu S."/>
            <person name="Kawaguchi M."/>
        </authorList>
    </citation>
    <scope>NUCLEOTIDE SEQUENCE</scope>
    <source>
        <strain evidence="2">HR1</strain>
    </source>
</reference>
<dbReference type="EMBL" id="BLAL01000259">
    <property type="protein sequence ID" value="GES97382.1"/>
    <property type="molecule type" value="Genomic_DNA"/>
</dbReference>
<name>A0A2Z6S9A7_9GLOM</name>
<evidence type="ECO:0000313" key="2">
    <source>
        <dbReference type="EMBL" id="GES97382.1"/>
    </source>
</evidence>